<dbReference type="STRING" id="746697.Aeqsu_2968"/>
<organism evidence="2 3">
    <name type="scientific">Aequorivita sublithincola (strain DSM 14238 / LMG 21431 / ACAM 643 / 9-3)</name>
    <dbReference type="NCBI Taxonomy" id="746697"/>
    <lineage>
        <taxon>Bacteria</taxon>
        <taxon>Pseudomonadati</taxon>
        <taxon>Bacteroidota</taxon>
        <taxon>Flavobacteriia</taxon>
        <taxon>Flavobacteriales</taxon>
        <taxon>Flavobacteriaceae</taxon>
        <taxon>Aequorivita</taxon>
    </lineage>
</organism>
<dbReference type="Proteomes" id="UP000006049">
    <property type="component" value="Chromosome"/>
</dbReference>
<evidence type="ECO:0000313" key="2">
    <source>
        <dbReference type="EMBL" id="AFL82408.1"/>
    </source>
</evidence>
<dbReference type="OrthoDB" id="1187639at2"/>
<sequence length="238" mass="27614">MKSKKTLLTLLSAFILGISAFSQTSSKDKIYETFDNIVGVENTGLFNGTEFTDLFLNTDGTYRYFNGFDYVRGSVTYNGEYYVNVLLKYDLLEDNLLTRSDDNLSLFNVKFIPEFVESFSMYNRNFVRLSDTNLGLARNGFYEAAYLGNDLQLYIKHSKRKKDRALNSGIQYKFSEDNFYLLKNKNAYSVIRSTKDLRKALPERADEIKDFYKSYKALYKSNPDSFMTKLVKYLDGSK</sequence>
<evidence type="ECO:0000313" key="3">
    <source>
        <dbReference type="Proteomes" id="UP000006049"/>
    </source>
</evidence>
<feature type="chain" id="PRO_5003684386" evidence="1">
    <location>
        <begin position="25"/>
        <end position="238"/>
    </location>
</feature>
<keyword evidence="1" id="KW-0732">Signal</keyword>
<name>I3YZJ0_AEQSU</name>
<protein>
    <submittedName>
        <fullName evidence="2">Uncharacterized protein</fullName>
    </submittedName>
</protein>
<accession>I3YZJ0</accession>
<dbReference type="AlphaFoldDB" id="I3YZJ0"/>
<dbReference type="RefSeq" id="WP_014783657.1">
    <property type="nucleotide sequence ID" value="NC_018013.1"/>
</dbReference>
<gene>
    <name evidence="2" type="ordered locus">Aeqsu_2968</name>
</gene>
<reference evidence="2 3" key="1">
    <citation type="submission" date="2012-06" db="EMBL/GenBank/DDBJ databases">
        <title>The complete genome of Aequorivita sublithincola DSM 14238.</title>
        <authorList>
            <consortium name="US DOE Joint Genome Institute (JGI-PGF)"/>
            <person name="Lucas S."/>
            <person name="Copeland A."/>
            <person name="Lapidus A."/>
            <person name="Goodwin L."/>
            <person name="Pitluck S."/>
            <person name="Peters L."/>
            <person name="Munk A.C.C."/>
            <person name="Kyrpides N."/>
            <person name="Mavromatis K."/>
            <person name="Pagani I."/>
            <person name="Ivanova N."/>
            <person name="Ovchinnikova G."/>
            <person name="Zeytun A."/>
            <person name="Detter J.C."/>
            <person name="Han C."/>
            <person name="Land M."/>
            <person name="Hauser L."/>
            <person name="Markowitz V."/>
            <person name="Cheng J.-F."/>
            <person name="Hugenholtz P."/>
            <person name="Woyke T."/>
            <person name="Wu D."/>
            <person name="Tindall B."/>
            <person name="Faehnrich R."/>
            <person name="Brambilla E."/>
            <person name="Klenk H.-P."/>
            <person name="Eisen J.A."/>
        </authorList>
    </citation>
    <scope>NUCLEOTIDE SEQUENCE [LARGE SCALE GENOMIC DNA]</scope>
    <source>
        <strain evidence="3">DSM 14238 / LMG 21431 / ACAM 643 / 9-3</strain>
    </source>
</reference>
<dbReference type="KEGG" id="asl:Aeqsu_2968"/>
<feature type="signal peptide" evidence="1">
    <location>
        <begin position="1"/>
        <end position="24"/>
    </location>
</feature>
<evidence type="ECO:0000256" key="1">
    <source>
        <dbReference type="SAM" id="SignalP"/>
    </source>
</evidence>
<dbReference type="EMBL" id="CP003280">
    <property type="protein sequence ID" value="AFL82408.1"/>
    <property type="molecule type" value="Genomic_DNA"/>
</dbReference>
<keyword evidence="3" id="KW-1185">Reference proteome</keyword>
<dbReference type="HOGENOM" id="CLU_1056920_0_0_10"/>
<dbReference type="eggNOG" id="ENOG5032ZKA">
    <property type="taxonomic scope" value="Bacteria"/>
</dbReference>
<proteinExistence type="predicted"/>